<dbReference type="EMBL" id="JAKIKS010000066">
    <property type="protein sequence ID" value="MCL1125906.1"/>
    <property type="molecule type" value="Genomic_DNA"/>
</dbReference>
<gene>
    <name evidence="2" type="ORF">L2764_15865</name>
</gene>
<comment type="caution">
    <text evidence="2">The sequence shown here is derived from an EMBL/GenBank/DDBJ whole genome shotgun (WGS) entry which is preliminary data.</text>
</comment>
<evidence type="ECO:0000313" key="3">
    <source>
        <dbReference type="Proteomes" id="UP001203423"/>
    </source>
</evidence>
<accession>A0ABT0LDX2</accession>
<feature type="compositionally biased region" description="Basic and acidic residues" evidence="1">
    <location>
        <begin position="71"/>
        <end position="96"/>
    </location>
</feature>
<evidence type="ECO:0000313" key="2">
    <source>
        <dbReference type="EMBL" id="MCL1125906.1"/>
    </source>
</evidence>
<dbReference type="RefSeq" id="WP_248941240.1">
    <property type="nucleotide sequence ID" value="NZ_JAKIKS010000066.1"/>
</dbReference>
<name>A0ABT0LDX2_9GAMM</name>
<sequence length="122" mass="14276">MTQTKKFDFRLIQENDTWTAQITRRMTARKTVVSKKKQGFESEAEAQTWAETQLKAYLENLVKRNDRRAKQREERTVANTEKELAAEAWREAKDASEEGSDFDPMNSDFNEENNDYGSDSEK</sequence>
<organism evidence="2 3">
    <name type="scientific">Shewanella surugensis</name>
    <dbReference type="NCBI Taxonomy" id="212020"/>
    <lineage>
        <taxon>Bacteria</taxon>
        <taxon>Pseudomonadati</taxon>
        <taxon>Pseudomonadota</taxon>
        <taxon>Gammaproteobacteria</taxon>
        <taxon>Alteromonadales</taxon>
        <taxon>Shewanellaceae</taxon>
        <taxon>Shewanella</taxon>
    </lineage>
</organism>
<keyword evidence="3" id="KW-1185">Reference proteome</keyword>
<dbReference type="InterPro" id="IPR022069">
    <property type="entry name" value="DUF3622"/>
</dbReference>
<protein>
    <submittedName>
        <fullName evidence="2">DUF3622 domain-containing protein</fullName>
    </submittedName>
</protein>
<feature type="region of interest" description="Disordered" evidence="1">
    <location>
        <begin position="64"/>
        <end position="122"/>
    </location>
</feature>
<proteinExistence type="predicted"/>
<evidence type="ECO:0000256" key="1">
    <source>
        <dbReference type="SAM" id="MobiDB-lite"/>
    </source>
</evidence>
<reference evidence="2 3" key="1">
    <citation type="submission" date="2022-01" db="EMBL/GenBank/DDBJ databases">
        <title>Whole genome-based taxonomy of the Shewanellaceae.</title>
        <authorList>
            <person name="Martin-Rodriguez A.J."/>
        </authorList>
    </citation>
    <scope>NUCLEOTIDE SEQUENCE [LARGE SCALE GENOMIC DNA]</scope>
    <source>
        <strain evidence="2 3">DSM 17177</strain>
    </source>
</reference>
<dbReference type="Proteomes" id="UP001203423">
    <property type="component" value="Unassembled WGS sequence"/>
</dbReference>
<dbReference type="Pfam" id="PF12286">
    <property type="entry name" value="DUF3622"/>
    <property type="match status" value="1"/>
</dbReference>